<comment type="caution">
    <text evidence="10">The sequence shown here is derived from an EMBL/GenBank/DDBJ whole genome shotgun (WGS) entry which is preliminary data.</text>
</comment>
<accession>A0A4E0RDN4</accession>
<protein>
    <recommendedName>
        <fullName evidence="3">Cilia- and flagella-associated protein 157</fullName>
    </recommendedName>
</protein>
<evidence type="ECO:0000256" key="8">
    <source>
        <dbReference type="SAM" id="MobiDB-lite"/>
    </source>
</evidence>
<sequence length="604" mass="69327">MFILFFHRISCVSFSFLTNGQHMKSNEEDKDTLRNLNSNFRDKIGQAADLVHHICGRYAVFEIEHSKWQEREKELNESKRQMEERLKKENEALVDQLNALEEFRANRDMLMLQYAELVTRLERIKNDHVTALHNLSARDAAYRARLKKATQRKLDKVTAEFRQQSYELTEPTFKRMLGESVSIKVQLAKLSSATMAMTEENTTMKKEFQQLLSEQSRLKEDQESICVRSSAIMKLTYLLAIHKKEVEDVINTRRTEKQKKDKLANECAKLREEIALTEKYITSKNRRIAHKKKKYHILRETIQSQTSDVQLLLNCLNDASQSIKMLLGGINSEDDEENVKKATVRTVQDILTGLSRVKTLMINSREEPSSRRTIQTISDSLLTDKSSQSWRGNDPLELLINNPADDMESDISAPNSSYEEDLDMEISEPEEEIDRASELLRQMSKTSEKTQVSQSVRSGRIIESEQRDTNGERLDLLWSRICRSPLDAYLPGSRPWRELLSYLAKNLKFWTVRMNDEPREHVYLRLGDLGLVPKSDRVILTKKQIMDATQRLGTGYEQAGTNSTVDEHGSAAGTTCSTAKTRSVSVGIMARSCASLNEFGLAKI</sequence>
<proteinExistence type="inferred from homology"/>
<evidence type="ECO:0000256" key="3">
    <source>
        <dbReference type="ARBA" id="ARBA00014087"/>
    </source>
</evidence>
<keyword evidence="11" id="KW-1185">Reference proteome</keyword>
<dbReference type="GO" id="GO:0008017">
    <property type="term" value="F:microtubule binding"/>
    <property type="evidence" value="ECO:0007669"/>
    <property type="project" value="TreeGrafter"/>
</dbReference>
<evidence type="ECO:0000256" key="2">
    <source>
        <dbReference type="ARBA" id="ARBA00010841"/>
    </source>
</evidence>
<keyword evidence="6" id="KW-0966">Cell projection</keyword>
<evidence type="ECO:0000313" key="11">
    <source>
        <dbReference type="Proteomes" id="UP000230066"/>
    </source>
</evidence>
<evidence type="ECO:0000313" key="10">
    <source>
        <dbReference type="EMBL" id="THD24511.1"/>
    </source>
</evidence>
<dbReference type="PANTHER" id="PTHR31954">
    <property type="entry name" value="CILIA- AND FLAGELLA-ASSOCIATED PROTEIN 157"/>
    <property type="match status" value="1"/>
</dbReference>
<evidence type="ECO:0000256" key="6">
    <source>
        <dbReference type="ARBA" id="ARBA00023273"/>
    </source>
</evidence>
<feature type="coiled-coil region" evidence="7">
    <location>
        <begin position="65"/>
        <end position="106"/>
    </location>
</feature>
<dbReference type="GO" id="GO:0036064">
    <property type="term" value="C:ciliary basal body"/>
    <property type="evidence" value="ECO:0007669"/>
    <property type="project" value="TreeGrafter"/>
</dbReference>
<dbReference type="InterPro" id="IPR038844">
    <property type="entry name" value="CFAP157"/>
</dbReference>
<feature type="signal peptide" evidence="9">
    <location>
        <begin position="1"/>
        <end position="20"/>
    </location>
</feature>
<evidence type="ECO:0000256" key="4">
    <source>
        <dbReference type="ARBA" id="ARBA00023054"/>
    </source>
</evidence>
<evidence type="ECO:0000256" key="1">
    <source>
        <dbReference type="ARBA" id="ARBA00004138"/>
    </source>
</evidence>
<keyword evidence="4 7" id="KW-0175">Coiled coil</keyword>
<keyword evidence="5" id="KW-0969">Cilium</keyword>
<comment type="similarity">
    <text evidence="2">Belongs to the CFAP157 family.</text>
</comment>
<keyword evidence="9" id="KW-0732">Signal</keyword>
<feature type="coiled-coil region" evidence="7">
    <location>
        <begin position="246"/>
        <end position="280"/>
    </location>
</feature>
<organism evidence="10 11">
    <name type="scientific">Fasciola hepatica</name>
    <name type="common">Liver fluke</name>
    <dbReference type="NCBI Taxonomy" id="6192"/>
    <lineage>
        <taxon>Eukaryota</taxon>
        <taxon>Metazoa</taxon>
        <taxon>Spiralia</taxon>
        <taxon>Lophotrochozoa</taxon>
        <taxon>Platyhelminthes</taxon>
        <taxon>Trematoda</taxon>
        <taxon>Digenea</taxon>
        <taxon>Plagiorchiida</taxon>
        <taxon>Echinostomata</taxon>
        <taxon>Echinostomatoidea</taxon>
        <taxon>Fasciolidae</taxon>
        <taxon>Fasciola</taxon>
    </lineage>
</organism>
<dbReference type="EMBL" id="JXXN02001561">
    <property type="protein sequence ID" value="THD24511.1"/>
    <property type="molecule type" value="Genomic_DNA"/>
</dbReference>
<name>A0A4E0RDN4_FASHE</name>
<gene>
    <name evidence="10" type="ORF">D915_004799</name>
</gene>
<comment type="subcellular location">
    <subcellularLocation>
        <location evidence="1">Cell projection</location>
        <location evidence="1">Cilium</location>
    </subcellularLocation>
</comment>
<dbReference type="Proteomes" id="UP000230066">
    <property type="component" value="Unassembled WGS sequence"/>
</dbReference>
<dbReference type="AlphaFoldDB" id="A0A4E0RDN4"/>
<evidence type="ECO:0000256" key="5">
    <source>
        <dbReference type="ARBA" id="ARBA00023069"/>
    </source>
</evidence>
<feature type="region of interest" description="Disordered" evidence="8">
    <location>
        <begin position="443"/>
        <end position="464"/>
    </location>
</feature>
<feature type="compositionally biased region" description="Polar residues" evidence="8">
    <location>
        <begin position="443"/>
        <end position="457"/>
    </location>
</feature>
<reference evidence="10" key="1">
    <citation type="submission" date="2019-03" db="EMBL/GenBank/DDBJ databases">
        <title>Improved annotation for the trematode Fasciola hepatica.</title>
        <authorList>
            <person name="Choi Y.-J."/>
            <person name="Martin J."/>
            <person name="Mitreva M."/>
        </authorList>
    </citation>
    <scope>NUCLEOTIDE SEQUENCE [LARGE SCALE GENOMIC DNA]</scope>
</reference>
<feature type="chain" id="PRO_5020024883" description="Cilia- and flagella-associated protein 157" evidence="9">
    <location>
        <begin position="21"/>
        <end position="604"/>
    </location>
</feature>
<evidence type="ECO:0000256" key="7">
    <source>
        <dbReference type="SAM" id="Coils"/>
    </source>
</evidence>
<evidence type="ECO:0000256" key="9">
    <source>
        <dbReference type="SAM" id="SignalP"/>
    </source>
</evidence>
<dbReference type="PANTHER" id="PTHR31954:SF1">
    <property type="entry name" value="CILIA- AND FLAGELLA-ASSOCIATED PROTEIN 157"/>
    <property type="match status" value="1"/>
</dbReference>